<dbReference type="EMBL" id="JAFEKC020000013">
    <property type="protein sequence ID" value="KAK0511741.1"/>
    <property type="molecule type" value="Genomic_DNA"/>
</dbReference>
<organism evidence="2 3">
    <name type="scientific">Cladonia borealis</name>
    <dbReference type="NCBI Taxonomy" id="184061"/>
    <lineage>
        <taxon>Eukaryota</taxon>
        <taxon>Fungi</taxon>
        <taxon>Dikarya</taxon>
        <taxon>Ascomycota</taxon>
        <taxon>Pezizomycotina</taxon>
        <taxon>Lecanoromycetes</taxon>
        <taxon>OSLEUM clade</taxon>
        <taxon>Lecanoromycetidae</taxon>
        <taxon>Lecanorales</taxon>
        <taxon>Lecanorineae</taxon>
        <taxon>Cladoniaceae</taxon>
        <taxon>Cladonia</taxon>
    </lineage>
</organism>
<dbReference type="Gene3D" id="3.40.50.150">
    <property type="entry name" value="Vaccinia Virus protein VP39"/>
    <property type="match status" value="1"/>
</dbReference>
<dbReference type="InterPro" id="IPR041698">
    <property type="entry name" value="Methyltransf_25"/>
</dbReference>
<feature type="domain" description="Methyltransferase" evidence="1">
    <location>
        <begin position="7"/>
        <end position="98"/>
    </location>
</feature>
<gene>
    <name evidence="2" type="ORF">JMJ35_006314</name>
</gene>
<comment type="caution">
    <text evidence="2">The sequence shown here is derived from an EMBL/GenBank/DDBJ whole genome shotgun (WGS) entry which is preliminary data.</text>
</comment>
<reference evidence="2" key="1">
    <citation type="submission" date="2023-03" db="EMBL/GenBank/DDBJ databases">
        <title>Complete genome of Cladonia borealis.</title>
        <authorList>
            <person name="Park H."/>
        </authorList>
    </citation>
    <scope>NUCLEOTIDE SEQUENCE</scope>
    <source>
        <strain evidence="2">ANT050790</strain>
    </source>
</reference>
<keyword evidence="3" id="KW-1185">Reference proteome</keyword>
<evidence type="ECO:0000313" key="3">
    <source>
        <dbReference type="Proteomes" id="UP001166286"/>
    </source>
</evidence>
<dbReference type="CDD" id="cd02440">
    <property type="entry name" value="AdoMet_MTases"/>
    <property type="match status" value="1"/>
</dbReference>
<dbReference type="SUPFAM" id="SSF53335">
    <property type="entry name" value="S-adenosyl-L-methionine-dependent methyltransferases"/>
    <property type="match status" value="1"/>
</dbReference>
<dbReference type="InterPro" id="IPR029063">
    <property type="entry name" value="SAM-dependent_MTases_sf"/>
</dbReference>
<proteinExistence type="predicted"/>
<dbReference type="PANTHER" id="PTHR43591:SF24">
    <property type="entry name" value="2-METHOXY-6-POLYPRENYL-1,4-BENZOQUINOL METHYLASE, MITOCHONDRIAL"/>
    <property type="match status" value="1"/>
</dbReference>
<dbReference type="Pfam" id="PF13649">
    <property type="entry name" value="Methyltransf_25"/>
    <property type="match status" value="1"/>
</dbReference>
<evidence type="ECO:0000313" key="2">
    <source>
        <dbReference type="EMBL" id="KAK0511741.1"/>
    </source>
</evidence>
<dbReference type="Proteomes" id="UP001166286">
    <property type="component" value="Unassembled WGS sequence"/>
</dbReference>
<evidence type="ECO:0000259" key="1">
    <source>
        <dbReference type="Pfam" id="PF13649"/>
    </source>
</evidence>
<dbReference type="GO" id="GO:0008168">
    <property type="term" value="F:methyltransferase activity"/>
    <property type="evidence" value="ECO:0007669"/>
    <property type="project" value="TreeGrafter"/>
</dbReference>
<accession>A0AA39R0D2</accession>
<sequence length="241" mass="27149">MTTVRNVLDCGYGTASWAIEVAEAYPDCEVIGVDISPHMKPDDTPENFWPELDDINRRLAYDANYFDLVQSRMVGGGINASRWSTYLGDIKRVLKPGGWVQMVECYYMCQSDNGSITDSHPLRRWSSNYIRSLEGIKDPRAPQRLHTLVSTAGFVEIEHRMIPMPLCGWSNDPRERRIGEANQENIQQTLSNLAIFPFTRRLGMSIQDVRSLVASACVDAANPDLKAYFPIYVCIGKKPGP</sequence>
<dbReference type="PANTHER" id="PTHR43591">
    <property type="entry name" value="METHYLTRANSFERASE"/>
    <property type="match status" value="1"/>
</dbReference>
<name>A0AA39R0D2_9LECA</name>
<protein>
    <recommendedName>
        <fullName evidence="1">Methyltransferase domain-containing protein</fullName>
    </recommendedName>
</protein>
<dbReference type="AlphaFoldDB" id="A0AA39R0D2"/>